<dbReference type="eggNOG" id="ENOG5031R21">
    <property type="taxonomic scope" value="Bacteria"/>
</dbReference>
<dbReference type="KEGG" id="cmd:B841_06870"/>
<gene>
    <name evidence="1" type="ORF">B841_06870</name>
</gene>
<dbReference type="EMBL" id="CP003924">
    <property type="protein sequence ID" value="AGS34847.1"/>
    <property type="molecule type" value="Genomic_DNA"/>
</dbReference>
<dbReference type="HOGENOM" id="CLU_124872_0_0_11"/>
<proteinExistence type="predicted"/>
<dbReference type="Proteomes" id="UP000015388">
    <property type="component" value="Chromosome"/>
</dbReference>
<dbReference type="OrthoDB" id="4420002at2"/>
<organism evidence="1 2">
    <name type="scientific">Corynebacterium maris DSM 45190</name>
    <dbReference type="NCBI Taxonomy" id="1224163"/>
    <lineage>
        <taxon>Bacteria</taxon>
        <taxon>Bacillati</taxon>
        <taxon>Actinomycetota</taxon>
        <taxon>Actinomycetes</taxon>
        <taxon>Mycobacteriales</taxon>
        <taxon>Corynebacteriaceae</taxon>
        <taxon>Corynebacterium</taxon>
    </lineage>
</organism>
<dbReference type="PATRIC" id="fig|1224163.3.peg.1380"/>
<name>S5SUW7_9CORY</name>
<protein>
    <recommendedName>
        <fullName evidence="3">YtpA</fullName>
    </recommendedName>
</protein>
<accession>S5SUW7</accession>
<evidence type="ECO:0000313" key="2">
    <source>
        <dbReference type="Proteomes" id="UP000015388"/>
    </source>
</evidence>
<reference evidence="1 2" key="1">
    <citation type="submission" date="2012-11" db="EMBL/GenBank/DDBJ databases">
        <title>The complete genome sequence of Corynebacterium maris Coryn-1 (=DSM 45190).</title>
        <authorList>
            <person name="Schaffert L."/>
            <person name="Albersmeier A."/>
            <person name="Kalinowski J."/>
            <person name="Ruckert C."/>
        </authorList>
    </citation>
    <scope>NUCLEOTIDE SEQUENCE [LARGE SCALE GENOMIC DNA]</scope>
    <source>
        <strain evidence="2">Coryn-1</strain>
    </source>
</reference>
<dbReference type="STRING" id="1224163.B841_06870"/>
<evidence type="ECO:0008006" key="3">
    <source>
        <dbReference type="Google" id="ProtNLM"/>
    </source>
</evidence>
<sequence>MNAMTIRSDFQPQVDEFIGELEEFATGAYLQDGETEFWEAPFDAAALPELKAILERTLDALEMLPDDPPGEALAKVVTGSLTQLRDFNERHQDAVLEDEEMSEVRTLLLDAAAATGAEDEALTELPDIEL</sequence>
<keyword evidence="2" id="KW-1185">Reference proteome</keyword>
<evidence type="ECO:0000313" key="1">
    <source>
        <dbReference type="EMBL" id="AGS34847.1"/>
    </source>
</evidence>
<dbReference type="AlphaFoldDB" id="S5SUW7"/>